<proteinExistence type="predicted"/>
<comment type="caution">
    <text evidence="1">The sequence shown here is derived from an EMBL/GenBank/DDBJ whole genome shotgun (WGS) entry which is preliminary data.</text>
</comment>
<protein>
    <submittedName>
        <fullName evidence="1">Uncharacterized protein</fullName>
    </submittedName>
</protein>
<evidence type="ECO:0000313" key="1">
    <source>
        <dbReference type="EMBL" id="GBP49105.1"/>
    </source>
</evidence>
<evidence type="ECO:0000313" key="2">
    <source>
        <dbReference type="Proteomes" id="UP000299102"/>
    </source>
</evidence>
<dbReference type="EMBL" id="BGZK01000537">
    <property type="protein sequence ID" value="GBP49105.1"/>
    <property type="molecule type" value="Genomic_DNA"/>
</dbReference>
<dbReference type="Proteomes" id="UP000299102">
    <property type="component" value="Unassembled WGS sequence"/>
</dbReference>
<gene>
    <name evidence="1" type="ORF">EVAR_26813_1</name>
</gene>
<sequence>MEWYLEEEVLPRNPDTYLRFQAARSQDNISHSSRTCRTSWTFAELKTQYEESFNLNLYMGMGSNSE</sequence>
<accession>A0A4C1WG56</accession>
<reference evidence="1 2" key="1">
    <citation type="journal article" date="2019" name="Commun. Biol.">
        <title>The bagworm genome reveals a unique fibroin gene that provides high tensile strength.</title>
        <authorList>
            <person name="Kono N."/>
            <person name="Nakamura H."/>
            <person name="Ohtoshi R."/>
            <person name="Tomita M."/>
            <person name="Numata K."/>
            <person name="Arakawa K."/>
        </authorList>
    </citation>
    <scope>NUCLEOTIDE SEQUENCE [LARGE SCALE GENOMIC DNA]</scope>
</reference>
<keyword evidence="2" id="KW-1185">Reference proteome</keyword>
<dbReference type="AlphaFoldDB" id="A0A4C1WG56"/>
<name>A0A4C1WG56_EUMVA</name>
<organism evidence="1 2">
    <name type="scientific">Eumeta variegata</name>
    <name type="common">Bagworm moth</name>
    <name type="synonym">Eumeta japonica</name>
    <dbReference type="NCBI Taxonomy" id="151549"/>
    <lineage>
        <taxon>Eukaryota</taxon>
        <taxon>Metazoa</taxon>
        <taxon>Ecdysozoa</taxon>
        <taxon>Arthropoda</taxon>
        <taxon>Hexapoda</taxon>
        <taxon>Insecta</taxon>
        <taxon>Pterygota</taxon>
        <taxon>Neoptera</taxon>
        <taxon>Endopterygota</taxon>
        <taxon>Lepidoptera</taxon>
        <taxon>Glossata</taxon>
        <taxon>Ditrysia</taxon>
        <taxon>Tineoidea</taxon>
        <taxon>Psychidae</taxon>
        <taxon>Oiketicinae</taxon>
        <taxon>Eumeta</taxon>
    </lineage>
</organism>